<dbReference type="InterPro" id="IPR027417">
    <property type="entry name" value="P-loop_NTPase"/>
</dbReference>
<evidence type="ECO:0000256" key="6">
    <source>
        <dbReference type="ARBA" id="ARBA00023004"/>
    </source>
</evidence>
<dbReference type="GeneID" id="65344045"/>
<keyword evidence="3" id="KW-0410">Iron transport</keyword>
<dbReference type="InterPro" id="IPR050093">
    <property type="entry name" value="ABC_SmlMolc_Importer"/>
</dbReference>
<evidence type="ECO:0000256" key="1">
    <source>
        <dbReference type="ARBA" id="ARBA00022448"/>
    </source>
</evidence>
<dbReference type="Pfam" id="PF00005">
    <property type="entry name" value="ABC_tran"/>
    <property type="match status" value="1"/>
</dbReference>
<keyword evidence="5 11" id="KW-0067">ATP-binding</keyword>
<keyword evidence="4" id="KW-0547">Nucleotide-binding</keyword>
<dbReference type="OrthoDB" id="9802264at2"/>
<reference evidence="12" key="1">
    <citation type="submission" date="2016-10" db="EMBL/GenBank/DDBJ databases">
        <authorList>
            <person name="Varghese N."/>
            <person name="Submissions S."/>
        </authorList>
    </citation>
    <scope>NUCLEOTIDE SEQUENCE [LARGE SCALE GENOMIC DNA]</scope>
    <source>
        <strain evidence="12">DSM 10002</strain>
    </source>
</reference>
<dbReference type="SMART" id="SM00382">
    <property type="entry name" value="AAA"/>
    <property type="match status" value="1"/>
</dbReference>
<evidence type="ECO:0000256" key="5">
    <source>
        <dbReference type="ARBA" id="ARBA00022840"/>
    </source>
</evidence>
<dbReference type="PROSITE" id="PS00211">
    <property type="entry name" value="ABC_TRANSPORTER_1"/>
    <property type="match status" value="1"/>
</dbReference>
<evidence type="ECO:0000256" key="4">
    <source>
        <dbReference type="ARBA" id="ARBA00022741"/>
    </source>
</evidence>
<keyword evidence="7" id="KW-0406">Ion transport</keyword>
<dbReference type="InterPro" id="IPR003439">
    <property type="entry name" value="ABC_transporter-like_ATP-bd"/>
</dbReference>
<dbReference type="AlphaFoldDB" id="A0A1H2LAT6"/>
<dbReference type="Gene3D" id="3.40.50.300">
    <property type="entry name" value="P-loop containing nucleotide triphosphate hydrolases"/>
    <property type="match status" value="1"/>
</dbReference>
<dbReference type="Proteomes" id="UP000214355">
    <property type="component" value="Chromosome I"/>
</dbReference>
<feature type="domain" description="ABC transporter" evidence="10">
    <location>
        <begin position="4"/>
        <end position="220"/>
    </location>
</feature>
<dbReference type="PANTHER" id="PTHR42781:SF4">
    <property type="entry name" value="SPERMIDINE_PUTRESCINE IMPORT ATP-BINDING PROTEIN POTA"/>
    <property type="match status" value="1"/>
</dbReference>
<dbReference type="PROSITE" id="PS50893">
    <property type="entry name" value="ABC_TRANSPORTER_2"/>
    <property type="match status" value="1"/>
</dbReference>
<dbReference type="GO" id="GO:0015408">
    <property type="term" value="F:ABC-type ferric iron transporter activity"/>
    <property type="evidence" value="ECO:0007669"/>
    <property type="project" value="InterPro"/>
</dbReference>
<evidence type="ECO:0000313" key="11">
    <source>
        <dbReference type="EMBL" id="SDU78029.1"/>
    </source>
</evidence>
<accession>A0A1H2LAT6</accession>
<dbReference type="SUPFAM" id="SSF52540">
    <property type="entry name" value="P-loop containing nucleoside triphosphate hydrolases"/>
    <property type="match status" value="1"/>
</dbReference>
<evidence type="ECO:0000256" key="8">
    <source>
        <dbReference type="ARBA" id="ARBA00023136"/>
    </source>
</evidence>
<keyword evidence="12" id="KW-1185">Reference proteome</keyword>
<protein>
    <recommendedName>
        <fullName evidence="9">ABC-type quaternary amine transporter</fullName>
        <ecNumber evidence="9">7.6.2.9</ecNumber>
    </recommendedName>
</protein>
<dbReference type="GO" id="GO:0005524">
    <property type="term" value="F:ATP binding"/>
    <property type="evidence" value="ECO:0007669"/>
    <property type="project" value="UniProtKB-KW"/>
</dbReference>
<dbReference type="InterPro" id="IPR017871">
    <property type="entry name" value="ABC_transporter-like_CS"/>
</dbReference>
<dbReference type="FunFam" id="3.40.50.300:FF:000425">
    <property type="entry name" value="Probable ABC transporter, ATP-binding subunit"/>
    <property type="match status" value="1"/>
</dbReference>
<dbReference type="RefSeq" id="WP_091279025.1">
    <property type="nucleotide sequence ID" value="NZ_JABAPH010000006.1"/>
</dbReference>
<keyword evidence="6" id="KW-0408">Iron</keyword>
<keyword evidence="8" id="KW-0472">Membrane</keyword>
<dbReference type="STRING" id="131112.SAMN04489737_0290"/>
<dbReference type="InterPro" id="IPR003593">
    <property type="entry name" value="AAA+_ATPase"/>
</dbReference>
<keyword evidence="1" id="KW-0813">Transport</keyword>
<evidence type="ECO:0000313" key="12">
    <source>
        <dbReference type="Proteomes" id="UP000214355"/>
    </source>
</evidence>
<dbReference type="GO" id="GO:0016887">
    <property type="term" value="F:ATP hydrolysis activity"/>
    <property type="evidence" value="ECO:0007669"/>
    <property type="project" value="InterPro"/>
</dbReference>
<dbReference type="InterPro" id="IPR015853">
    <property type="entry name" value="ABC_transpr_FbpC"/>
</dbReference>
<organism evidence="11 12">
    <name type="scientific">Arcanobacterium phocae</name>
    <dbReference type="NCBI Taxonomy" id="131112"/>
    <lineage>
        <taxon>Bacteria</taxon>
        <taxon>Bacillati</taxon>
        <taxon>Actinomycetota</taxon>
        <taxon>Actinomycetes</taxon>
        <taxon>Actinomycetales</taxon>
        <taxon>Actinomycetaceae</taxon>
        <taxon>Arcanobacterium</taxon>
    </lineage>
</organism>
<evidence type="ECO:0000259" key="10">
    <source>
        <dbReference type="PROSITE" id="PS50893"/>
    </source>
</evidence>
<dbReference type="EMBL" id="LT629804">
    <property type="protein sequence ID" value="SDU78029.1"/>
    <property type="molecule type" value="Genomic_DNA"/>
</dbReference>
<dbReference type="GO" id="GO:0016020">
    <property type="term" value="C:membrane"/>
    <property type="evidence" value="ECO:0007669"/>
    <property type="project" value="InterPro"/>
</dbReference>
<keyword evidence="2" id="KW-1003">Cell membrane</keyword>
<evidence type="ECO:0000256" key="7">
    <source>
        <dbReference type="ARBA" id="ARBA00023065"/>
    </source>
</evidence>
<sequence length="220" mass="23614">MSSIDVSHVSLTYPNGFQALNDVSLQVAHGEIVGLLGSSGSGKSTLLRAIAGLESIDGGWIVVGEHDMNGVPPHRRNVGMVFQDGQLFPHRNVARNIGYGLEMAGVKRSEREARVAEMLDVVGLAGFEKRDVGTLSGGQAQRVALARSLAPRPHVLLLDEPLSALDKELRERLAVDVRDILKSAQMTAVFVTHDPDEAATVADRVLRMTDGRIEDSSSSV</sequence>
<evidence type="ECO:0000256" key="3">
    <source>
        <dbReference type="ARBA" id="ARBA00022496"/>
    </source>
</evidence>
<dbReference type="EC" id="7.6.2.9" evidence="9"/>
<evidence type="ECO:0000256" key="2">
    <source>
        <dbReference type="ARBA" id="ARBA00022475"/>
    </source>
</evidence>
<dbReference type="CDD" id="cd03259">
    <property type="entry name" value="ABC_Carb_Solutes_like"/>
    <property type="match status" value="1"/>
</dbReference>
<gene>
    <name evidence="11" type="ORF">SAMN04489737_0290</name>
</gene>
<dbReference type="PANTHER" id="PTHR42781">
    <property type="entry name" value="SPERMIDINE/PUTRESCINE IMPORT ATP-BINDING PROTEIN POTA"/>
    <property type="match status" value="1"/>
</dbReference>
<name>A0A1H2LAT6_9ACTO</name>
<dbReference type="GO" id="GO:0015418">
    <property type="term" value="F:ABC-type quaternary ammonium compound transporting activity"/>
    <property type="evidence" value="ECO:0007669"/>
    <property type="project" value="UniProtKB-EC"/>
</dbReference>
<evidence type="ECO:0000256" key="9">
    <source>
        <dbReference type="ARBA" id="ARBA00066388"/>
    </source>
</evidence>
<proteinExistence type="predicted"/>